<proteinExistence type="inferred from homology"/>
<evidence type="ECO:0000259" key="6">
    <source>
        <dbReference type="Pfam" id="PF00294"/>
    </source>
</evidence>
<comment type="caution">
    <text evidence="7">The sequence shown here is derived from an EMBL/GenBank/DDBJ whole genome shotgun (WGS) entry which is preliminary data.</text>
</comment>
<evidence type="ECO:0000256" key="5">
    <source>
        <dbReference type="ARBA" id="ARBA00022840"/>
    </source>
</evidence>
<dbReference type="PANTHER" id="PTHR43085">
    <property type="entry name" value="HEXOKINASE FAMILY MEMBER"/>
    <property type="match status" value="1"/>
</dbReference>
<name>X1D8U8_9ZZZZ</name>
<evidence type="ECO:0000256" key="1">
    <source>
        <dbReference type="ARBA" id="ARBA00010688"/>
    </source>
</evidence>
<protein>
    <recommendedName>
        <fullName evidence="6">Carbohydrate kinase PfkB domain-containing protein</fullName>
    </recommendedName>
</protein>
<keyword evidence="3" id="KW-0547">Nucleotide-binding</keyword>
<dbReference type="GO" id="GO:0016301">
    <property type="term" value="F:kinase activity"/>
    <property type="evidence" value="ECO:0007669"/>
    <property type="project" value="UniProtKB-KW"/>
</dbReference>
<dbReference type="InterPro" id="IPR050306">
    <property type="entry name" value="PfkB_Carbo_kinase"/>
</dbReference>
<comment type="similarity">
    <text evidence="1">Belongs to the carbohydrate kinase PfkB family.</text>
</comment>
<evidence type="ECO:0000256" key="2">
    <source>
        <dbReference type="ARBA" id="ARBA00022679"/>
    </source>
</evidence>
<keyword evidence="4" id="KW-0418">Kinase</keyword>
<evidence type="ECO:0000313" key="7">
    <source>
        <dbReference type="EMBL" id="GAH01469.1"/>
    </source>
</evidence>
<organism evidence="7">
    <name type="scientific">marine sediment metagenome</name>
    <dbReference type="NCBI Taxonomy" id="412755"/>
    <lineage>
        <taxon>unclassified sequences</taxon>
        <taxon>metagenomes</taxon>
        <taxon>ecological metagenomes</taxon>
    </lineage>
</organism>
<dbReference type="PANTHER" id="PTHR43085:SF1">
    <property type="entry name" value="PSEUDOURIDINE KINASE-RELATED"/>
    <property type="match status" value="1"/>
</dbReference>
<evidence type="ECO:0000256" key="4">
    <source>
        <dbReference type="ARBA" id="ARBA00022777"/>
    </source>
</evidence>
<dbReference type="GO" id="GO:0005524">
    <property type="term" value="F:ATP binding"/>
    <property type="evidence" value="ECO:0007669"/>
    <property type="project" value="UniProtKB-KW"/>
</dbReference>
<dbReference type="SUPFAM" id="SSF53613">
    <property type="entry name" value="Ribokinase-like"/>
    <property type="match status" value="1"/>
</dbReference>
<dbReference type="Gene3D" id="3.40.1190.20">
    <property type="match status" value="1"/>
</dbReference>
<feature type="non-terminal residue" evidence="7">
    <location>
        <position position="267"/>
    </location>
</feature>
<accession>X1D8U8</accession>
<feature type="domain" description="Carbohydrate kinase PfkB" evidence="6">
    <location>
        <begin position="5"/>
        <end position="262"/>
    </location>
</feature>
<gene>
    <name evidence="7" type="ORF">S01H4_51684</name>
</gene>
<keyword evidence="2" id="KW-0808">Transferase</keyword>
<dbReference type="InterPro" id="IPR011611">
    <property type="entry name" value="PfkB_dom"/>
</dbReference>
<feature type="non-terminal residue" evidence="7">
    <location>
        <position position="1"/>
    </location>
</feature>
<dbReference type="AlphaFoldDB" id="X1D8U8"/>
<dbReference type="InterPro" id="IPR029056">
    <property type="entry name" value="Ribokinase-like"/>
</dbReference>
<evidence type="ECO:0000256" key="3">
    <source>
        <dbReference type="ARBA" id="ARBA00022741"/>
    </source>
</evidence>
<keyword evidence="5" id="KW-0067">ATP-binding</keyword>
<sequence length="267" mass="28175">IEVIMPKVITVGEALVEIMRPSAGQPLDQNGEFHGPFASGAPAIFAVAAARLELSTAFIGAVGDDAFGRLMEKRFAAERVDSSGLQYPAGFATGAAFVAYDDSGGREFVFHIRHAACGQLAANLIPIGLFEGADWLHLSGSTIFLNENSRAACQRAMDLIVTQGGKISLDPNLRPELMPVDEAGKSLAPFLAAADLLLPTESEVQALTGESEISRAVQSLNAKQDAILALKRGPTGCSIWRDGRQLDVPGFVVEEIDPTGAGTVSQR</sequence>
<dbReference type="EMBL" id="BART01029458">
    <property type="protein sequence ID" value="GAH01469.1"/>
    <property type="molecule type" value="Genomic_DNA"/>
</dbReference>
<dbReference type="CDD" id="cd01166">
    <property type="entry name" value="KdgK"/>
    <property type="match status" value="1"/>
</dbReference>
<dbReference type="Pfam" id="PF00294">
    <property type="entry name" value="PfkB"/>
    <property type="match status" value="1"/>
</dbReference>
<reference evidence="7" key="1">
    <citation type="journal article" date="2014" name="Front. Microbiol.">
        <title>High frequency of phylogenetically diverse reductive dehalogenase-homologous genes in deep subseafloor sedimentary metagenomes.</title>
        <authorList>
            <person name="Kawai M."/>
            <person name="Futagami T."/>
            <person name="Toyoda A."/>
            <person name="Takaki Y."/>
            <person name="Nishi S."/>
            <person name="Hori S."/>
            <person name="Arai W."/>
            <person name="Tsubouchi T."/>
            <person name="Morono Y."/>
            <person name="Uchiyama I."/>
            <person name="Ito T."/>
            <person name="Fujiyama A."/>
            <person name="Inagaki F."/>
            <person name="Takami H."/>
        </authorList>
    </citation>
    <scope>NUCLEOTIDE SEQUENCE</scope>
    <source>
        <strain evidence="7">Expedition CK06-06</strain>
    </source>
</reference>